<dbReference type="Proteomes" id="UP000626109">
    <property type="component" value="Unassembled WGS sequence"/>
</dbReference>
<proteinExistence type="predicted"/>
<dbReference type="AlphaFoldDB" id="A0A813M1C7"/>
<dbReference type="Gene3D" id="3.10.28.10">
    <property type="entry name" value="Homing endonucleases"/>
    <property type="match status" value="2"/>
</dbReference>
<evidence type="ECO:0000313" key="1">
    <source>
        <dbReference type="EMBL" id="CAE8740908.1"/>
    </source>
</evidence>
<evidence type="ECO:0008006" key="3">
    <source>
        <dbReference type="Google" id="ProtNLM"/>
    </source>
</evidence>
<reference evidence="1" key="1">
    <citation type="submission" date="2021-02" db="EMBL/GenBank/DDBJ databases">
        <authorList>
            <person name="Dougan E. K."/>
            <person name="Rhodes N."/>
            <person name="Thang M."/>
            <person name="Chan C."/>
        </authorList>
    </citation>
    <scope>NUCLEOTIDE SEQUENCE</scope>
</reference>
<dbReference type="EMBL" id="CAJNNW010037333">
    <property type="protein sequence ID" value="CAE8740908.1"/>
    <property type="molecule type" value="Genomic_DNA"/>
</dbReference>
<sequence>MFHANQDIRCLSRFSPCGCFSSRPTGVHNPTVQPLSMEKLERRCKRLNGLFGRLRWPAIYHFQAFGQAHKLPFHAKQPAKDLLGLSTPVLEYLSGFFDGDGCVSPAAGLSGCILTVSQSSDHGEALLLFSQTFGGSITKANRGRGPTKPMIQWRVYGKAARQAASELAIASVAKKAQLLISTSWPACRSMQEELSLTLKTLKRNPEPFGNFSCSWSFIAGFFDAEGHIHVPPQGNQIRLRMVQRDAEVLHVINDFLNQACPDQGIAIRQHGPYSWVTATRNSTCRFILERLLTAGLLVKRRSAQLVLEMTACNHALTRTMLAGLVGNQSRYTRLDTDGCSRSRDILKIRGSLRYYSLQGRLEKVSLLQSHLAERVQNHELSNAAARCLALRGDIRSLLRSGATVR</sequence>
<accession>A0A813M1C7</accession>
<dbReference type="InterPro" id="IPR027434">
    <property type="entry name" value="Homing_endonucl"/>
</dbReference>
<dbReference type="SUPFAM" id="SSF55608">
    <property type="entry name" value="Homing endonucleases"/>
    <property type="match status" value="2"/>
</dbReference>
<gene>
    <name evidence="1" type="ORF">PGLA2088_LOCUS50219</name>
</gene>
<protein>
    <recommendedName>
        <fullName evidence="3">LAGLIDADG endonuclease</fullName>
    </recommendedName>
</protein>
<organism evidence="1 2">
    <name type="scientific">Polarella glacialis</name>
    <name type="common">Dinoflagellate</name>
    <dbReference type="NCBI Taxonomy" id="89957"/>
    <lineage>
        <taxon>Eukaryota</taxon>
        <taxon>Sar</taxon>
        <taxon>Alveolata</taxon>
        <taxon>Dinophyceae</taxon>
        <taxon>Suessiales</taxon>
        <taxon>Suessiaceae</taxon>
        <taxon>Polarella</taxon>
    </lineage>
</organism>
<evidence type="ECO:0000313" key="2">
    <source>
        <dbReference type="Proteomes" id="UP000626109"/>
    </source>
</evidence>
<name>A0A813M1C7_POLGL</name>
<comment type="caution">
    <text evidence="1">The sequence shown here is derived from an EMBL/GenBank/DDBJ whole genome shotgun (WGS) entry which is preliminary data.</text>
</comment>